<dbReference type="EMBL" id="HBGS01014233">
    <property type="protein sequence ID" value="CAD9395688.1"/>
    <property type="molecule type" value="Transcribed_RNA"/>
</dbReference>
<name>A0A6U3RJG7_9STRA</name>
<gene>
    <name evidence="1" type="ORF">DSPE1174_LOCUS7528</name>
    <name evidence="2" type="ORF">DSPE1174_LOCUS7529</name>
</gene>
<evidence type="ECO:0000313" key="2">
    <source>
        <dbReference type="EMBL" id="CAD9395695.1"/>
    </source>
</evidence>
<dbReference type="EMBL" id="HBGS01014234">
    <property type="protein sequence ID" value="CAD9395695.1"/>
    <property type="molecule type" value="Transcribed_RNA"/>
</dbReference>
<organism evidence="1">
    <name type="scientific">Octactis speculum</name>
    <dbReference type="NCBI Taxonomy" id="3111310"/>
    <lineage>
        <taxon>Eukaryota</taxon>
        <taxon>Sar</taxon>
        <taxon>Stramenopiles</taxon>
        <taxon>Ochrophyta</taxon>
        <taxon>Dictyochophyceae</taxon>
        <taxon>Dictyochales</taxon>
        <taxon>Dictyochaceae</taxon>
        <taxon>Octactis</taxon>
    </lineage>
</organism>
<sequence length="125" mass="13430">MVEVAPRREVAGVCQPPALVPLQEPGPNFASSPENLPHRVSAVQHTHRVSAVQHTARKRLIGTPAQHMVLIGSKAKPLLCDTAAQTSTSSRSAQCGNGDMICVFIYCGLMSTLARRRSKLWGSTT</sequence>
<evidence type="ECO:0000313" key="1">
    <source>
        <dbReference type="EMBL" id="CAD9395688.1"/>
    </source>
</evidence>
<protein>
    <submittedName>
        <fullName evidence="1">Uncharacterized protein</fullName>
    </submittedName>
</protein>
<reference evidence="1" key="1">
    <citation type="submission" date="2021-01" db="EMBL/GenBank/DDBJ databases">
        <authorList>
            <person name="Corre E."/>
            <person name="Pelletier E."/>
            <person name="Niang G."/>
            <person name="Scheremetjew M."/>
            <person name="Finn R."/>
            <person name="Kale V."/>
            <person name="Holt S."/>
            <person name="Cochrane G."/>
            <person name="Meng A."/>
            <person name="Brown T."/>
            <person name="Cohen L."/>
        </authorList>
    </citation>
    <scope>NUCLEOTIDE SEQUENCE</scope>
    <source>
        <strain evidence="1">CCMP1381</strain>
    </source>
</reference>
<accession>A0A6U3RJG7</accession>
<proteinExistence type="predicted"/>
<dbReference type="AlphaFoldDB" id="A0A6U3RJG7"/>